<name>A0A2H0UQ40_9BACT</name>
<evidence type="ECO:0000313" key="3">
    <source>
        <dbReference type="Proteomes" id="UP000229615"/>
    </source>
</evidence>
<dbReference type="Proteomes" id="UP000229615">
    <property type="component" value="Unassembled WGS sequence"/>
</dbReference>
<gene>
    <name evidence="2" type="ORF">COU09_01790</name>
</gene>
<feature type="coiled-coil region" evidence="1">
    <location>
        <begin position="84"/>
        <end position="111"/>
    </location>
</feature>
<protein>
    <submittedName>
        <fullName evidence="2">Uncharacterized protein</fullName>
    </submittedName>
</protein>
<accession>A0A2H0UQ40</accession>
<reference evidence="3" key="1">
    <citation type="submission" date="2017-09" db="EMBL/GenBank/DDBJ databases">
        <title>Depth-based differentiation of microbial function through sediment-hosted aquifers and enrichment of novel symbionts in the deep terrestrial subsurface.</title>
        <authorList>
            <person name="Probst A.J."/>
            <person name="Ladd B."/>
            <person name="Jarett J.K."/>
            <person name="Geller-Mcgrath D.E."/>
            <person name="Sieber C.M.K."/>
            <person name="Emerson J.B."/>
            <person name="Anantharaman K."/>
            <person name="Thomas B.C."/>
            <person name="Malmstrom R."/>
            <person name="Stieglmeier M."/>
            <person name="Klingl A."/>
            <person name="Woyke T."/>
            <person name="Ryan C.M."/>
            <person name="Banfield J.F."/>
        </authorList>
    </citation>
    <scope>NUCLEOTIDE SEQUENCE [LARGE SCALE GENOMIC DNA]</scope>
</reference>
<sequence>MIKKIFLIIFLGIILLGAGFLPVSAQEIATSTDDVVGVESGDLTVKKDLIEKVLLITHLEIDELKSNLKEYRSYNLSQDLKIVYENFNSHLKQAEDDLDKYSKEVEVVQTTEEIRDLAHKIKSWRTFIYDPINQELFNFISLLRVDRALETALSRLDKVGSDLREIEPKIKNEDSLKQLEAELLSAQANLEVAKESYAKAKALTIRRSEAIFPIENVDINNENIVPEEDVSTGNIIGDIISSIGDKIRYIFTPNKSLNDLAGAVINDNDLEGEDFDSLLRQVLTRVKTAYSRFIRMSEIIRAI</sequence>
<dbReference type="EMBL" id="PFBB01000018">
    <property type="protein sequence ID" value="PIR88527.1"/>
    <property type="molecule type" value="Genomic_DNA"/>
</dbReference>
<evidence type="ECO:0000256" key="1">
    <source>
        <dbReference type="SAM" id="Coils"/>
    </source>
</evidence>
<proteinExistence type="predicted"/>
<comment type="caution">
    <text evidence="2">The sequence shown here is derived from an EMBL/GenBank/DDBJ whole genome shotgun (WGS) entry which is preliminary data.</text>
</comment>
<organism evidence="2 3">
    <name type="scientific">Candidatus Harrisonbacteria bacterium CG10_big_fil_rev_8_21_14_0_10_44_23</name>
    <dbReference type="NCBI Taxonomy" id="1974585"/>
    <lineage>
        <taxon>Bacteria</taxon>
        <taxon>Candidatus Harrisoniibacteriota</taxon>
    </lineage>
</organism>
<keyword evidence="1" id="KW-0175">Coiled coil</keyword>
<feature type="coiled-coil region" evidence="1">
    <location>
        <begin position="169"/>
        <end position="203"/>
    </location>
</feature>
<dbReference type="AlphaFoldDB" id="A0A2H0UQ40"/>
<evidence type="ECO:0000313" key="2">
    <source>
        <dbReference type="EMBL" id="PIR88527.1"/>
    </source>
</evidence>